<proteinExistence type="predicted"/>
<protein>
    <submittedName>
        <fullName evidence="2">Uncharacterized protein</fullName>
    </submittedName>
</protein>
<organism evidence="2 3">
    <name type="scientific">Datura stramonium</name>
    <name type="common">Jimsonweed</name>
    <name type="synonym">Common thornapple</name>
    <dbReference type="NCBI Taxonomy" id="4076"/>
    <lineage>
        <taxon>Eukaryota</taxon>
        <taxon>Viridiplantae</taxon>
        <taxon>Streptophyta</taxon>
        <taxon>Embryophyta</taxon>
        <taxon>Tracheophyta</taxon>
        <taxon>Spermatophyta</taxon>
        <taxon>Magnoliopsida</taxon>
        <taxon>eudicotyledons</taxon>
        <taxon>Gunneridae</taxon>
        <taxon>Pentapetalae</taxon>
        <taxon>asterids</taxon>
        <taxon>lamiids</taxon>
        <taxon>Solanales</taxon>
        <taxon>Solanaceae</taxon>
        <taxon>Solanoideae</taxon>
        <taxon>Datureae</taxon>
        <taxon>Datura</taxon>
    </lineage>
</organism>
<evidence type="ECO:0000313" key="2">
    <source>
        <dbReference type="EMBL" id="MCE2054951.1"/>
    </source>
</evidence>
<evidence type="ECO:0000256" key="1">
    <source>
        <dbReference type="SAM" id="MobiDB-lite"/>
    </source>
</evidence>
<accession>A0ABS8W0J2</accession>
<comment type="caution">
    <text evidence="2">The sequence shown here is derived from an EMBL/GenBank/DDBJ whole genome shotgun (WGS) entry which is preliminary data.</text>
</comment>
<evidence type="ECO:0000313" key="3">
    <source>
        <dbReference type="Proteomes" id="UP000823775"/>
    </source>
</evidence>
<dbReference type="Proteomes" id="UP000823775">
    <property type="component" value="Unassembled WGS sequence"/>
</dbReference>
<dbReference type="EMBL" id="JACEIK010006033">
    <property type="protein sequence ID" value="MCE2054951.1"/>
    <property type="molecule type" value="Genomic_DNA"/>
</dbReference>
<feature type="region of interest" description="Disordered" evidence="1">
    <location>
        <begin position="1"/>
        <end position="40"/>
    </location>
</feature>
<reference evidence="2 3" key="1">
    <citation type="journal article" date="2021" name="BMC Genomics">
        <title>Datura genome reveals duplications of psychoactive alkaloid biosynthetic genes and high mutation rate following tissue culture.</title>
        <authorList>
            <person name="Rajewski A."/>
            <person name="Carter-House D."/>
            <person name="Stajich J."/>
            <person name="Litt A."/>
        </authorList>
    </citation>
    <scope>NUCLEOTIDE SEQUENCE [LARGE SCALE GENOMIC DNA]</scope>
    <source>
        <strain evidence="2">AR-01</strain>
    </source>
</reference>
<keyword evidence="3" id="KW-1185">Reference proteome</keyword>
<gene>
    <name evidence="2" type="ORF">HAX54_041701</name>
</gene>
<name>A0ABS8W0J2_DATST</name>
<sequence length="227" mass="26155">MGRRTRIPSQKALMAKENANKGYTKGKKSKQSGKVVQGDTGSKNEIAELEEGEINGTVVPRISKIAEVKKIHQDAITTWKEGVLNAQHSAGSSTKRSWFDEVEQDLTNKEVKESIWKKFDINKISNAGFKSESVPPDIQESISDHCPILVSYMEERKSNRKSFQFYNVWAKHPNFMDKVRHGWEAHVNVHIMFKVVRRLKLLKKTLKDLNNQFFRNIVDSQMQIERL</sequence>